<evidence type="ECO:0000313" key="2">
    <source>
        <dbReference type="EMBL" id="SDV49675.1"/>
    </source>
</evidence>
<dbReference type="AlphaFoldDB" id="A0A1H2PRW2"/>
<gene>
    <name evidence="2" type="ORF">SAMN05216551_10940</name>
</gene>
<accession>A0A1H2PRW2</accession>
<keyword evidence="3" id="KW-1185">Reference proteome</keyword>
<evidence type="ECO:0000256" key="1">
    <source>
        <dbReference type="SAM" id="SignalP"/>
    </source>
</evidence>
<protein>
    <submittedName>
        <fullName evidence="2">Uncharacterized protein</fullName>
    </submittedName>
</protein>
<proteinExistence type="predicted"/>
<name>A0A1H2PRW2_9BURK</name>
<sequence>MKIASAVIVVTLSMASFGVSAKNTFEDNRRWSFEKDGELTVDTSYDGLDVGCFKFSPERVNFYVELINEPTVGRLPLSVEQTGGTYTGGGKFHHVNGAKTLRLTFYPGNRYRVRNETGEAVLGLECDRGTAPIAASASATQRQAR</sequence>
<evidence type="ECO:0000313" key="3">
    <source>
        <dbReference type="Proteomes" id="UP000243719"/>
    </source>
</evidence>
<feature type="signal peptide" evidence="1">
    <location>
        <begin position="1"/>
        <end position="21"/>
    </location>
</feature>
<dbReference type="EMBL" id="FNLO01000009">
    <property type="protein sequence ID" value="SDV49675.1"/>
    <property type="molecule type" value="Genomic_DNA"/>
</dbReference>
<dbReference type="STRING" id="1770053.SAMN05216551_10940"/>
<feature type="chain" id="PRO_5017207857" evidence="1">
    <location>
        <begin position="22"/>
        <end position="145"/>
    </location>
</feature>
<keyword evidence="1" id="KW-0732">Signal</keyword>
<organism evidence="2 3">
    <name type="scientific">Chitinasiproducens palmae</name>
    <dbReference type="NCBI Taxonomy" id="1770053"/>
    <lineage>
        <taxon>Bacteria</taxon>
        <taxon>Pseudomonadati</taxon>
        <taxon>Pseudomonadota</taxon>
        <taxon>Betaproteobacteria</taxon>
        <taxon>Burkholderiales</taxon>
        <taxon>Burkholderiaceae</taxon>
        <taxon>Chitinasiproducens</taxon>
    </lineage>
</organism>
<dbReference type="Proteomes" id="UP000243719">
    <property type="component" value="Unassembled WGS sequence"/>
</dbReference>
<reference evidence="3" key="1">
    <citation type="submission" date="2016-09" db="EMBL/GenBank/DDBJ databases">
        <authorList>
            <person name="Varghese N."/>
            <person name="Submissions S."/>
        </authorList>
    </citation>
    <scope>NUCLEOTIDE SEQUENCE [LARGE SCALE GENOMIC DNA]</scope>
    <source>
        <strain evidence="3">JS23</strain>
    </source>
</reference>
<dbReference type="RefSeq" id="WP_091910052.1">
    <property type="nucleotide sequence ID" value="NZ_FNLO01000009.1"/>
</dbReference>